<reference evidence="2 3" key="1">
    <citation type="submission" date="2024-03" db="EMBL/GenBank/DDBJ databases">
        <title>Mouse gut bacterial collection (mGBC) of GemPharmatech.</title>
        <authorList>
            <person name="He Y."/>
            <person name="Dong L."/>
            <person name="Wu D."/>
            <person name="Gao X."/>
            <person name="Lin Z."/>
        </authorList>
    </citation>
    <scope>NUCLEOTIDE SEQUENCE [LARGE SCALE GENOMIC DNA]</scope>
    <source>
        <strain evidence="2 3">20-218</strain>
    </source>
</reference>
<accession>A0ABV4D7Z0</accession>
<dbReference type="Gene3D" id="3.40.190.10">
    <property type="entry name" value="Periplasmic binding protein-like II"/>
    <property type="match status" value="2"/>
</dbReference>
<name>A0ABV4D7Z0_9LACT</name>
<sequence length="273" mass="30632">MKKLAATGILFATLFGFLIYRNFSEHSSDVITVNGGVTSESQIIGNMIVQLLEHDTDYKVKFLNNLVSAQVNHVAMARGELGISSVRYTGTDLVTTLGKETIKDADQALAVVQAEKYQLSKVSDLQKHASNLTLGVDSGWFEREGDGYQAFTEAYNMSFKKVFPMQVGLLYDALNADNFDVIVGYSTDGRISSHGLVMLEDDRQFFPPYTCSPVVDKELYKKYPQLSSVLRKLEGKISTETMQELNYQSDGELIEPEIVAQRFLEKHNYFEET</sequence>
<proteinExistence type="predicted"/>
<evidence type="ECO:0000313" key="3">
    <source>
        <dbReference type="Proteomes" id="UP001565242"/>
    </source>
</evidence>
<comment type="caution">
    <text evidence="2">The sequence shown here is derived from an EMBL/GenBank/DDBJ whole genome shotgun (WGS) entry which is preliminary data.</text>
</comment>
<dbReference type="Proteomes" id="UP001565242">
    <property type="component" value="Unassembled WGS sequence"/>
</dbReference>
<gene>
    <name evidence="2" type="ORF">AALM99_05375</name>
</gene>
<evidence type="ECO:0000259" key="1">
    <source>
        <dbReference type="Pfam" id="PF04069"/>
    </source>
</evidence>
<organism evidence="2 3">
    <name type="scientific">Lactococcus muris</name>
    <dbReference type="NCBI Taxonomy" id="2941330"/>
    <lineage>
        <taxon>Bacteria</taxon>
        <taxon>Bacillati</taxon>
        <taxon>Bacillota</taxon>
        <taxon>Bacilli</taxon>
        <taxon>Lactobacillales</taxon>
        <taxon>Streptococcaceae</taxon>
        <taxon>Lactococcus</taxon>
    </lineage>
</organism>
<dbReference type="InterPro" id="IPR007210">
    <property type="entry name" value="ABC_Gly_betaine_transp_sub-bd"/>
</dbReference>
<dbReference type="EMBL" id="JBCLSQ010000010">
    <property type="protein sequence ID" value="MEY8537872.1"/>
    <property type="molecule type" value="Genomic_DNA"/>
</dbReference>
<keyword evidence="3" id="KW-1185">Reference proteome</keyword>
<evidence type="ECO:0000313" key="2">
    <source>
        <dbReference type="EMBL" id="MEY8537872.1"/>
    </source>
</evidence>
<dbReference type="SUPFAM" id="SSF53850">
    <property type="entry name" value="Periplasmic binding protein-like II"/>
    <property type="match status" value="1"/>
</dbReference>
<protein>
    <submittedName>
        <fullName evidence="2">Glycine betaine ABC transporter substrate-binding protein</fullName>
    </submittedName>
</protein>
<dbReference type="Pfam" id="PF04069">
    <property type="entry name" value="OpuAC"/>
    <property type="match status" value="1"/>
</dbReference>
<dbReference type="RefSeq" id="WP_369918119.1">
    <property type="nucleotide sequence ID" value="NZ_JBCLSQ010000010.1"/>
</dbReference>
<feature type="domain" description="ABC-type glycine betaine transport system substrate-binding" evidence="1">
    <location>
        <begin position="38"/>
        <end position="266"/>
    </location>
</feature>